<gene>
    <name evidence="1" type="ORF">BKD09_19195</name>
</gene>
<dbReference type="AlphaFoldDB" id="A0A1L3FAX3"/>
<sequence>METKYSPDIPKTAEKTELEGIISRLVYRLDEVREDGPEYKLILRQLDGIRYGSELGGLLMEEYDAGGMRAVRHWASY</sequence>
<dbReference type="OrthoDB" id="8247368at2"/>
<reference evidence="1 2" key="1">
    <citation type="submission" date="2016-11" db="EMBL/GenBank/DDBJ databases">
        <title>Complete Genome Sequence of Bradyrhizobium sp. strain J5, an isolated from soybean nodule in Hokkaido.</title>
        <authorList>
            <person name="Kanehara K."/>
        </authorList>
    </citation>
    <scope>NUCLEOTIDE SEQUENCE [LARGE SCALE GENOMIC DNA]</scope>
    <source>
        <strain evidence="1 2">J5</strain>
    </source>
</reference>
<dbReference type="Proteomes" id="UP000181962">
    <property type="component" value="Chromosome"/>
</dbReference>
<proteinExistence type="predicted"/>
<evidence type="ECO:0000313" key="1">
    <source>
        <dbReference type="EMBL" id="APG10459.1"/>
    </source>
</evidence>
<accession>A0A1L3FAX3</accession>
<organism evidence="1 2">
    <name type="scientific">Bradyrhizobium japonicum</name>
    <dbReference type="NCBI Taxonomy" id="375"/>
    <lineage>
        <taxon>Bacteria</taxon>
        <taxon>Pseudomonadati</taxon>
        <taxon>Pseudomonadota</taxon>
        <taxon>Alphaproteobacteria</taxon>
        <taxon>Hyphomicrobiales</taxon>
        <taxon>Nitrobacteraceae</taxon>
        <taxon>Bradyrhizobium</taxon>
    </lineage>
</organism>
<protein>
    <submittedName>
        <fullName evidence="1">Uncharacterized protein</fullName>
    </submittedName>
</protein>
<name>A0A1L3FAX3_BRAJP</name>
<evidence type="ECO:0000313" key="2">
    <source>
        <dbReference type="Proteomes" id="UP000181962"/>
    </source>
</evidence>
<dbReference type="RefSeq" id="WP_071911908.1">
    <property type="nucleotide sequence ID" value="NZ_CP017637.1"/>
</dbReference>
<dbReference type="EMBL" id="CP017637">
    <property type="protein sequence ID" value="APG10459.1"/>
    <property type="molecule type" value="Genomic_DNA"/>
</dbReference>